<feature type="transmembrane region" description="Helical" evidence="5">
    <location>
        <begin position="107"/>
        <end position="131"/>
    </location>
</feature>
<keyword evidence="3 5" id="KW-1133">Transmembrane helix</keyword>
<keyword evidence="2 5" id="KW-0812">Transmembrane</keyword>
<dbReference type="PANTHER" id="PTHR37306">
    <property type="entry name" value="COLICIN V PRODUCTION PROTEIN"/>
    <property type="match status" value="1"/>
</dbReference>
<evidence type="ECO:0000256" key="2">
    <source>
        <dbReference type="ARBA" id="ARBA00022692"/>
    </source>
</evidence>
<gene>
    <name evidence="6" type="ORF">SDC9_129434</name>
</gene>
<evidence type="ECO:0000256" key="3">
    <source>
        <dbReference type="ARBA" id="ARBA00022989"/>
    </source>
</evidence>
<reference evidence="6" key="1">
    <citation type="submission" date="2019-08" db="EMBL/GenBank/DDBJ databases">
        <authorList>
            <person name="Kucharzyk K."/>
            <person name="Murdoch R.W."/>
            <person name="Higgins S."/>
            <person name="Loffler F."/>
        </authorList>
    </citation>
    <scope>NUCLEOTIDE SEQUENCE</scope>
</reference>
<sequence>MNLVGWHLIDIFFILLGCYFVIRGCFRGFVGEVLTLVGFFFSIYVSFKFSGKFGDVIGAFTGINESVSQLAAIILVWLVISIIVAALRKMMKSLLSAISLSGIDRLLGIFSGLLKTFVAVYVVLIGGLLLAPVVEPTWMTESDVIRYAGRQWPEVKQILVDFNLLPNAESLPEGTLEQILRPYRNGESGPEGYVPGSDRTFMETEIREEA</sequence>
<evidence type="ECO:0000256" key="5">
    <source>
        <dbReference type="SAM" id="Phobius"/>
    </source>
</evidence>
<feature type="transmembrane region" description="Helical" evidence="5">
    <location>
        <begin position="67"/>
        <end position="87"/>
    </location>
</feature>
<evidence type="ECO:0000256" key="4">
    <source>
        <dbReference type="ARBA" id="ARBA00023136"/>
    </source>
</evidence>
<feature type="transmembrane region" description="Helical" evidence="5">
    <location>
        <begin position="6"/>
        <end position="22"/>
    </location>
</feature>
<comment type="subcellular location">
    <subcellularLocation>
        <location evidence="1">Membrane</location>
        <topology evidence="1">Multi-pass membrane protein</topology>
    </subcellularLocation>
</comment>
<feature type="transmembrane region" description="Helical" evidence="5">
    <location>
        <begin position="29"/>
        <end position="47"/>
    </location>
</feature>
<evidence type="ECO:0000256" key="1">
    <source>
        <dbReference type="ARBA" id="ARBA00004141"/>
    </source>
</evidence>
<evidence type="ECO:0000313" key="6">
    <source>
        <dbReference type="EMBL" id="MPM82373.1"/>
    </source>
</evidence>
<name>A0A645CZT0_9ZZZZ</name>
<dbReference type="GO" id="GO:0009403">
    <property type="term" value="P:toxin biosynthetic process"/>
    <property type="evidence" value="ECO:0007669"/>
    <property type="project" value="InterPro"/>
</dbReference>
<organism evidence="6">
    <name type="scientific">bioreactor metagenome</name>
    <dbReference type="NCBI Taxonomy" id="1076179"/>
    <lineage>
        <taxon>unclassified sequences</taxon>
        <taxon>metagenomes</taxon>
        <taxon>ecological metagenomes</taxon>
    </lineage>
</organism>
<dbReference type="PANTHER" id="PTHR37306:SF1">
    <property type="entry name" value="COLICIN V PRODUCTION PROTEIN"/>
    <property type="match status" value="1"/>
</dbReference>
<accession>A0A645CZT0</accession>
<dbReference type="GO" id="GO:0016020">
    <property type="term" value="C:membrane"/>
    <property type="evidence" value="ECO:0007669"/>
    <property type="project" value="UniProtKB-SubCell"/>
</dbReference>
<evidence type="ECO:0008006" key="7">
    <source>
        <dbReference type="Google" id="ProtNLM"/>
    </source>
</evidence>
<comment type="caution">
    <text evidence="6">The sequence shown here is derived from an EMBL/GenBank/DDBJ whole genome shotgun (WGS) entry which is preliminary data.</text>
</comment>
<proteinExistence type="predicted"/>
<dbReference type="Pfam" id="PF02674">
    <property type="entry name" value="Colicin_V"/>
    <property type="match status" value="1"/>
</dbReference>
<dbReference type="EMBL" id="VSSQ01031475">
    <property type="protein sequence ID" value="MPM82373.1"/>
    <property type="molecule type" value="Genomic_DNA"/>
</dbReference>
<dbReference type="AlphaFoldDB" id="A0A645CZT0"/>
<keyword evidence="4 5" id="KW-0472">Membrane</keyword>
<dbReference type="InterPro" id="IPR003825">
    <property type="entry name" value="Colicin-V_CvpA"/>
</dbReference>
<protein>
    <recommendedName>
        <fullName evidence="7">Colicin V production protein</fullName>
    </recommendedName>
</protein>